<dbReference type="Gramene" id="TuG1812G0300001173.01.T05">
    <property type="protein sequence ID" value="TuG1812G0300001173.01.T05.cds436049"/>
    <property type="gene ID" value="TuG1812G0300001173.01"/>
</dbReference>
<organism evidence="3 4">
    <name type="scientific">Triticum urartu</name>
    <name type="common">Red wild einkorn</name>
    <name type="synonym">Crithodium urartu</name>
    <dbReference type="NCBI Taxonomy" id="4572"/>
    <lineage>
        <taxon>Eukaryota</taxon>
        <taxon>Viridiplantae</taxon>
        <taxon>Streptophyta</taxon>
        <taxon>Embryophyta</taxon>
        <taxon>Tracheophyta</taxon>
        <taxon>Spermatophyta</taxon>
        <taxon>Magnoliopsida</taxon>
        <taxon>Liliopsida</taxon>
        <taxon>Poales</taxon>
        <taxon>Poaceae</taxon>
        <taxon>BOP clade</taxon>
        <taxon>Pooideae</taxon>
        <taxon>Triticodae</taxon>
        <taxon>Triticeae</taxon>
        <taxon>Triticinae</taxon>
        <taxon>Triticum</taxon>
    </lineage>
</organism>
<sequence>MNPRPSPLHHSVFLLPCPGLAAAPASLHTSVLPPGAPPRLPLLPNLPSDAPLPWSCAAADPNPRRPPPLKQRRRRRPRP</sequence>
<dbReference type="EnsemblPlants" id="TuG1812G0300001173.01.T05">
    <property type="protein sequence ID" value="TuG1812G0300001173.01.T05.cds436049"/>
    <property type="gene ID" value="TuG1812G0300001173.01"/>
</dbReference>
<feature type="compositionally biased region" description="Basic residues" evidence="1">
    <location>
        <begin position="70"/>
        <end position="79"/>
    </location>
</feature>
<feature type="region of interest" description="Disordered" evidence="1">
    <location>
        <begin position="27"/>
        <end position="79"/>
    </location>
</feature>
<reference evidence="3" key="3">
    <citation type="submission" date="2022-06" db="UniProtKB">
        <authorList>
            <consortium name="EnsemblPlants"/>
        </authorList>
    </citation>
    <scope>IDENTIFICATION</scope>
</reference>
<feature type="chain" id="PRO_5035857858" description="Secreted protein" evidence="2">
    <location>
        <begin position="23"/>
        <end position="79"/>
    </location>
</feature>
<evidence type="ECO:0008006" key="5">
    <source>
        <dbReference type="Google" id="ProtNLM"/>
    </source>
</evidence>
<accession>A0A8R7TS69</accession>
<name>A0A8R7TS69_TRIUA</name>
<reference evidence="4" key="1">
    <citation type="journal article" date="2013" name="Nature">
        <title>Draft genome of the wheat A-genome progenitor Triticum urartu.</title>
        <authorList>
            <person name="Ling H.Q."/>
            <person name="Zhao S."/>
            <person name="Liu D."/>
            <person name="Wang J."/>
            <person name="Sun H."/>
            <person name="Zhang C."/>
            <person name="Fan H."/>
            <person name="Li D."/>
            <person name="Dong L."/>
            <person name="Tao Y."/>
            <person name="Gao C."/>
            <person name="Wu H."/>
            <person name="Li Y."/>
            <person name="Cui Y."/>
            <person name="Guo X."/>
            <person name="Zheng S."/>
            <person name="Wang B."/>
            <person name="Yu K."/>
            <person name="Liang Q."/>
            <person name="Yang W."/>
            <person name="Lou X."/>
            <person name="Chen J."/>
            <person name="Feng M."/>
            <person name="Jian J."/>
            <person name="Zhang X."/>
            <person name="Luo G."/>
            <person name="Jiang Y."/>
            <person name="Liu J."/>
            <person name="Wang Z."/>
            <person name="Sha Y."/>
            <person name="Zhang B."/>
            <person name="Wu H."/>
            <person name="Tang D."/>
            <person name="Shen Q."/>
            <person name="Xue P."/>
            <person name="Zou S."/>
            <person name="Wang X."/>
            <person name="Liu X."/>
            <person name="Wang F."/>
            <person name="Yang Y."/>
            <person name="An X."/>
            <person name="Dong Z."/>
            <person name="Zhang K."/>
            <person name="Zhang X."/>
            <person name="Luo M.C."/>
            <person name="Dvorak J."/>
            <person name="Tong Y."/>
            <person name="Wang J."/>
            <person name="Yang H."/>
            <person name="Li Z."/>
            <person name="Wang D."/>
            <person name="Zhang A."/>
            <person name="Wang J."/>
        </authorList>
    </citation>
    <scope>NUCLEOTIDE SEQUENCE</scope>
    <source>
        <strain evidence="4">cv. G1812</strain>
    </source>
</reference>
<evidence type="ECO:0000256" key="1">
    <source>
        <dbReference type="SAM" id="MobiDB-lite"/>
    </source>
</evidence>
<evidence type="ECO:0000313" key="4">
    <source>
        <dbReference type="Proteomes" id="UP000015106"/>
    </source>
</evidence>
<reference evidence="3" key="2">
    <citation type="submission" date="2018-03" db="EMBL/GenBank/DDBJ databases">
        <title>The Triticum urartu genome reveals the dynamic nature of wheat genome evolution.</title>
        <authorList>
            <person name="Ling H."/>
            <person name="Ma B."/>
            <person name="Shi X."/>
            <person name="Liu H."/>
            <person name="Dong L."/>
            <person name="Sun H."/>
            <person name="Cao Y."/>
            <person name="Gao Q."/>
            <person name="Zheng S."/>
            <person name="Li Y."/>
            <person name="Yu Y."/>
            <person name="Du H."/>
            <person name="Qi M."/>
            <person name="Li Y."/>
            <person name="Yu H."/>
            <person name="Cui Y."/>
            <person name="Wang N."/>
            <person name="Chen C."/>
            <person name="Wu H."/>
            <person name="Zhao Y."/>
            <person name="Zhang J."/>
            <person name="Li Y."/>
            <person name="Zhou W."/>
            <person name="Zhang B."/>
            <person name="Hu W."/>
            <person name="Eijk M."/>
            <person name="Tang J."/>
            <person name="Witsenboer H."/>
            <person name="Zhao S."/>
            <person name="Li Z."/>
            <person name="Zhang A."/>
            <person name="Wang D."/>
            <person name="Liang C."/>
        </authorList>
    </citation>
    <scope>NUCLEOTIDE SEQUENCE [LARGE SCALE GENOMIC DNA]</scope>
    <source>
        <strain evidence="3">cv. G1812</strain>
    </source>
</reference>
<keyword evidence="4" id="KW-1185">Reference proteome</keyword>
<evidence type="ECO:0000256" key="2">
    <source>
        <dbReference type="SAM" id="SignalP"/>
    </source>
</evidence>
<feature type="signal peptide" evidence="2">
    <location>
        <begin position="1"/>
        <end position="22"/>
    </location>
</feature>
<dbReference type="AlphaFoldDB" id="A0A8R7TS69"/>
<proteinExistence type="predicted"/>
<evidence type="ECO:0000313" key="3">
    <source>
        <dbReference type="EnsemblPlants" id="TuG1812G0300001173.01.T05.cds436049"/>
    </source>
</evidence>
<keyword evidence="2" id="KW-0732">Signal</keyword>
<dbReference type="Proteomes" id="UP000015106">
    <property type="component" value="Chromosome 3"/>
</dbReference>
<gene>
    <name evidence="3" type="primary">LOC125542894</name>
</gene>
<protein>
    <recommendedName>
        <fullName evidence="5">Secreted protein</fullName>
    </recommendedName>
</protein>